<dbReference type="EMBL" id="KI894028">
    <property type="protein sequence ID" value="OBR87339.1"/>
    <property type="molecule type" value="Genomic_DNA"/>
</dbReference>
<reference evidence="2" key="1">
    <citation type="submission" date="2013-07" db="EMBL/GenBank/DDBJ databases">
        <title>The Genome Sequence of Cryptococcus dejecticola CBS10117.</title>
        <authorList>
            <consortium name="The Broad Institute Genome Sequencing Platform"/>
            <person name="Cuomo C."/>
            <person name="Litvintseva A."/>
            <person name="Chen Y."/>
            <person name="Heitman J."/>
            <person name="Sun S."/>
            <person name="Springer D."/>
            <person name="Dromer F."/>
            <person name="Young S.K."/>
            <person name="Zeng Q."/>
            <person name="Gargeya S."/>
            <person name="Fitzgerald M."/>
            <person name="Abouelleil A."/>
            <person name="Alvarado L."/>
            <person name="Berlin A.M."/>
            <person name="Chapman S.B."/>
            <person name="Dewar J."/>
            <person name="Goldberg J."/>
            <person name="Griggs A."/>
            <person name="Gujja S."/>
            <person name="Hansen M."/>
            <person name="Howarth C."/>
            <person name="Imamovic A."/>
            <person name="Larimer J."/>
            <person name="McCowan C."/>
            <person name="Murphy C."/>
            <person name="Pearson M."/>
            <person name="Priest M."/>
            <person name="Roberts A."/>
            <person name="Saif S."/>
            <person name="Shea T."/>
            <person name="Sykes S."/>
            <person name="Wortman J."/>
            <person name="Nusbaum C."/>
            <person name="Birren B."/>
        </authorList>
    </citation>
    <scope>NUCLEOTIDE SEQUENCE [LARGE SCALE GENOMIC DNA]</scope>
    <source>
        <strain evidence="2">CBS 10117</strain>
    </source>
</reference>
<dbReference type="GeneID" id="28965240"/>
<dbReference type="KEGG" id="kdj:28965240"/>
<feature type="compositionally biased region" description="Low complexity" evidence="1">
    <location>
        <begin position="140"/>
        <end position="151"/>
    </location>
</feature>
<accession>A0A1A6ABA7</accession>
<organism evidence="2">
    <name type="scientific">Kwoniella dejecticola CBS 10117</name>
    <dbReference type="NCBI Taxonomy" id="1296121"/>
    <lineage>
        <taxon>Eukaryota</taxon>
        <taxon>Fungi</taxon>
        <taxon>Dikarya</taxon>
        <taxon>Basidiomycota</taxon>
        <taxon>Agaricomycotina</taxon>
        <taxon>Tremellomycetes</taxon>
        <taxon>Tremellales</taxon>
        <taxon>Cryptococcaceae</taxon>
        <taxon>Kwoniella</taxon>
    </lineage>
</organism>
<feature type="region of interest" description="Disordered" evidence="1">
    <location>
        <begin position="359"/>
        <end position="387"/>
    </location>
</feature>
<dbReference type="VEuPathDB" id="FungiDB:I303_01541"/>
<feature type="region of interest" description="Disordered" evidence="1">
    <location>
        <begin position="263"/>
        <end position="285"/>
    </location>
</feature>
<evidence type="ECO:0000313" key="2">
    <source>
        <dbReference type="EMBL" id="OBR87339.1"/>
    </source>
</evidence>
<dbReference type="EMBL" id="CP144531">
    <property type="protein sequence ID" value="WWC59756.1"/>
    <property type="molecule type" value="Genomic_DNA"/>
</dbReference>
<protein>
    <submittedName>
        <fullName evidence="2">Uncharacterized protein</fullName>
    </submittedName>
</protein>
<name>A0A1A6ABA7_9TREE</name>
<sequence>MSGEDYRYGLDAHFNGWPATYDQNTGSDIRYAPQPARSQDGQVSSVLLTSDDRRTTVADREEEYRNSTPSLRFYKSRNPTPSSSVGAVPTQVPVNVSTRRRSREEDKATEPLRYGTPPSETSVIPPHQVNARAGSKKQTNNRNRGSRLNNSAFITPHLADHSAGPRSREYAGEERPNSIAYHTGQLGHGNTGRPRSSTDPTQGSTTSSMPSNLNFAQEHVSHEGDHYYTNQVDTHSFRDIDTAPTYGPHLPVGYEVGQYQPEQHGYQQYQAQPPPEPQTLQQQQQYPQNHSYAQYGPHVYTDTDYTGTYQATYAPHPNRETGSSAPFSDNHHGYALHLERSLSGHQSALSAQIDHMSLHTQHAPQGSHNEDHRYTSQTLGDPTHGPPYKQIQHDSRHRYISNTMSEDTRHKSLMDRLTELSRQDQSLEATVHISWSIRDSSTGHRADLDLEDFSQTFEGIPSGNGIALQKSLWEYDEHRDPLYKYE</sequence>
<dbReference type="Proteomes" id="UP000078595">
    <property type="component" value="Chromosome 2"/>
</dbReference>
<gene>
    <name evidence="2" type="ORF">I303_01541</name>
    <name evidence="3" type="ORF">I303_102318</name>
</gene>
<proteinExistence type="predicted"/>
<feature type="compositionally biased region" description="Polar residues" evidence="1">
    <location>
        <begin position="36"/>
        <end position="48"/>
    </location>
</feature>
<feature type="region of interest" description="Disordered" evidence="1">
    <location>
        <begin position="14"/>
        <end position="212"/>
    </location>
</feature>
<dbReference type="RefSeq" id="XP_018265181.1">
    <property type="nucleotide sequence ID" value="XM_018404900.1"/>
</dbReference>
<feature type="compositionally biased region" description="Basic and acidic residues" evidence="1">
    <location>
        <begin position="50"/>
        <end position="65"/>
    </location>
</feature>
<evidence type="ECO:0000313" key="4">
    <source>
        <dbReference type="Proteomes" id="UP000078595"/>
    </source>
</evidence>
<evidence type="ECO:0000256" key="1">
    <source>
        <dbReference type="SAM" id="MobiDB-lite"/>
    </source>
</evidence>
<reference evidence="3" key="3">
    <citation type="submission" date="2024-02" db="EMBL/GenBank/DDBJ databases">
        <title>Comparative genomics of Cryptococcus and Kwoniella reveals pathogenesis evolution and contrasting modes of karyotype evolution via chromosome fusion or intercentromeric recombination.</title>
        <authorList>
            <person name="Coelho M.A."/>
            <person name="David-Palma M."/>
            <person name="Shea T."/>
            <person name="Bowers K."/>
            <person name="McGinley-Smith S."/>
            <person name="Mohammad A.W."/>
            <person name="Gnirke A."/>
            <person name="Yurkov A.M."/>
            <person name="Nowrousian M."/>
            <person name="Sun S."/>
            <person name="Cuomo C.A."/>
            <person name="Heitman J."/>
        </authorList>
    </citation>
    <scope>NUCLEOTIDE SEQUENCE</scope>
    <source>
        <strain evidence="3">CBS 10117</strain>
    </source>
</reference>
<feature type="compositionally biased region" description="Basic and acidic residues" evidence="1">
    <location>
        <begin position="166"/>
        <end position="176"/>
    </location>
</feature>
<evidence type="ECO:0000313" key="3">
    <source>
        <dbReference type="EMBL" id="WWC59756.1"/>
    </source>
</evidence>
<reference evidence="3" key="2">
    <citation type="submission" date="2013-07" db="EMBL/GenBank/DDBJ databases">
        <authorList>
            <consortium name="The Broad Institute Genome Sequencing Platform"/>
            <person name="Cuomo C."/>
            <person name="Litvintseva A."/>
            <person name="Chen Y."/>
            <person name="Heitman J."/>
            <person name="Sun S."/>
            <person name="Springer D."/>
            <person name="Dromer F."/>
            <person name="Young S.K."/>
            <person name="Zeng Q."/>
            <person name="Gargeya S."/>
            <person name="Fitzgerald M."/>
            <person name="Abouelleil A."/>
            <person name="Alvarado L."/>
            <person name="Berlin A.M."/>
            <person name="Chapman S.B."/>
            <person name="Dewar J."/>
            <person name="Goldberg J."/>
            <person name="Griggs A."/>
            <person name="Gujja S."/>
            <person name="Hansen M."/>
            <person name="Howarth C."/>
            <person name="Imamovic A."/>
            <person name="Larimer J."/>
            <person name="McCowan C."/>
            <person name="Murphy C."/>
            <person name="Pearson M."/>
            <person name="Priest M."/>
            <person name="Roberts A."/>
            <person name="Saif S."/>
            <person name="Shea T."/>
            <person name="Sykes S."/>
            <person name="Wortman J."/>
            <person name="Nusbaum C."/>
            <person name="Birren B."/>
        </authorList>
    </citation>
    <scope>NUCLEOTIDE SEQUENCE</scope>
    <source>
        <strain evidence="3">CBS 10117</strain>
    </source>
</reference>
<feature type="compositionally biased region" description="Polar residues" evidence="1">
    <location>
        <begin position="193"/>
        <end position="212"/>
    </location>
</feature>
<keyword evidence="4" id="KW-1185">Reference proteome</keyword>
<dbReference type="AlphaFoldDB" id="A0A1A6ABA7"/>